<evidence type="ECO:0000313" key="2">
    <source>
        <dbReference type="Proteomes" id="UP001610334"/>
    </source>
</evidence>
<name>A0ABR4GWX5_9EURO</name>
<sequence>MAPQGSATHTERTIAAKYPGGVTQEVAVQEAIESMKPFNVEFKEVHWRTSYTIAKKFSIHDRIFPVRRRSPY</sequence>
<keyword evidence="2" id="KW-1185">Reference proteome</keyword>
<proteinExistence type="predicted"/>
<reference evidence="1 2" key="1">
    <citation type="submission" date="2024-07" db="EMBL/GenBank/DDBJ databases">
        <title>Section-level genome sequencing and comparative genomics of Aspergillus sections Usti and Cavernicolus.</title>
        <authorList>
            <consortium name="Lawrence Berkeley National Laboratory"/>
            <person name="Nybo J.L."/>
            <person name="Vesth T.C."/>
            <person name="Theobald S."/>
            <person name="Frisvad J.C."/>
            <person name="Larsen T.O."/>
            <person name="Kjaerboelling I."/>
            <person name="Rothschild-Mancinelli K."/>
            <person name="Lyhne E.K."/>
            <person name="Kogle M.E."/>
            <person name="Barry K."/>
            <person name="Clum A."/>
            <person name="Na H."/>
            <person name="Ledsgaard L."/>
            <person name="Lin J."/>
            <person name="Lipzen A."/>
            <person name="Kuo A."/>
            <person name="Riley R."/>
            <person name="Mondo S."/>
            <person name="Labutti K."/>
            <person name="Haridas S."/>
            <person name="Pangalinan J."/>
            <person name="Salamov A.A."/>
            <person name="Simmons B.A."/>
            <person name="Magnuson J.K."/>
            <person name="Chen J."/>
            <person name="Drula E."/>
            <person name="Henrissat B."/>
            <person name="Wiebenga A."/>
            <person name="Lubbers R.J."/>
            <person name="Gomes A.C."/>
            <person name="Makela M.R."/>
            <person name="Stajich J."/>
            <person name="Grigoriev I.V."/>
            <person name="Mortensen U.H."/>
            <person name="De Vries R.P."/>
            <person name="Baker S.E."/>
            <person name="Andersen M.R."/>
        </authorList>
    </citation>
    <scope>NUCLEOTIDE SEQUENCE [LARGE SCALE GENOMIC DNA]</scope>
    <source>
        <strain evidence="1 2">CBS 588.65</strain>
    </source>
</reference>
<organism evidence="1 2">
    <name type="scientific">Aspergillus granulosus</name>
    <dbReference type="NCBI Taxonomy" id="176169"/>
    <lineage>
        <taxon>Eukaryota</taxon>
        <taxon>Fungi</taxon>
        <taxon>Dikarya</taxon>
        <taxon>Ascomycota</taxon>
        <taxon>Pezizomycotina</taxon>
        <taxon>Eurotiomycetes</taxon>
        <taxon>Eurotiomycetidae</taxon>
        <taxon>Eurotiales</taxon>
        <taxon>Aspergillaceae</taxon>
        <taxon>Aspergillus</taxon>
        <taxon>Aspergillus subgen. Nidulantes</taxon>
    </lineage>
</organism>
<gene>
    <name evidence="1" type="ORF">BJX63DRAFT_411405</name>
</gene>
<dbReference type="Gene3D" id="3.30.9.10">
    <property type="entry name" value="D-Amino Acid Oxidase, subunit A, domain 2"/>
    <property type="match status" value="1"/>
</dbReference>
<accession>A0ABR4GWX5</accession>
<dbReference type="EMBL" id="JBFXLT010000133">
    <property type="protein sequence ID" value="KAL2807706.1"/>
    <property type="molecule type" value="Genomic_DNA"/>
</dbReference>
<dbReference type="Proteomes" id="UP001610334">
    <property type="component" value="Unassembled WGS sequence"/>
</dbReference>
<dbReference type="SUPFAM" id="SSF54373">
    <property type="entry name" value="FAD-linked reductases, C-terminal domain"/>
    <property type="match status" value="1"/>
</dbReference>
<evidence type="ECO:0000313" key="1">
    <source>
        <dbReference type="EMBL" id="KAL2807706.1"/>
    </source>
</evidence>
<comment type="caution">
    <text evidence="1">The sequence shown here is derived from an EMBL/GenBank/DDBJ whole genome shotgun (WGS) entry which is preliminary data.</text>
</comment>
<protein>
    <submittedName>
        <fullName evidence="1">Uncharacterized protein</fullName>
    </submittedName>
</protein>